<dbReference type="PANTHER" id="PTHR21177">
    <property type="entry name" value="IP06524P-RELATED"/>
    <property type="match status" value="1"/>
</dbReference>
<dbReference type="AlphaFoldDB" id="A0A8J2JP26"/>
<proteinExistence type="predicted"/>
<feature type="domain" description="DUF4789" evidence="2">
    <location>
        <begin position="80"/>
        <end position="166"/>
    </location>
</feature>
<gene>
    <name evidence="3" type="ORF">AFUS01_LOCUS2581</name>
</gene>
<protein>
    <recommendedName>
        <fullName evidence="2">DUF4789 domain-containing protein</fullName>
    </recommendedName>
</protein>
<name>A0A8J2JP26_9HEXA</name>
<feature type="region of interest" description="Disordered" evidence="1">
    <location>
        <begin position="230"/>
        <end position="264"/>
    </location>
</feature>
<evidence type="ECO:0000313" key="3">
    <source>
        <dbReference type="EMBL" id="CAG7678337.1"/>
    </source>
</evidence>
<reference evidence="3" key="1">
    <citation type="submission" date="2021-06" db="EMBL/GenBank/DDBJ databases">
        <authorList>
            <person name="Hodson N. C."/>
            <person name="Mongue J. A."/>
            <person name="Jaron S. K."/>
        </authorList>
    </citation>
    <scope>NUCLEOTIDE SEQUENCE</scope>
</reference>
<dbReference type="InterPro" id="IPR031993">
    <property type="entry name" value="DUF4789"/>
</dbReference>
<dbReference type="Proteomes" id="UP000708208">
    <property type="component" value="Unassembled WGS sequence"/>
</dbReference>
<evidence type="ECO:0000313" key="4">
    <source>
        <dbReference type="Proteomes" id="UP000708208"/>
    </source>
</evidence>
<dbReference type="OrthoDB" id="6338576at2759"/>
<accession>A0A8J2JP26</accession>
<keyword evidence="4" id="KW-1185">Reference proteome</keyword>
<comment type="caution">
    <text evidence="3">The sequence shown here is derived from an EMBL/GenBank/DDBJ whole genome shotgun (WGS) entry which is preliminary data.</text>
</comment>
<feature type="compositionally biased region" description="Low complexity" evidence="1">
    <location>
        <begin position="233"/>
        <end position="257"/>
    </location>
</feature>
<evidence type="ECO:0000256" key="1">
    <source>
        <dbReference type="SAM" id="MobiDB-lite"/>
    </source>
</evidence>
<dbReference type="EMBL" id="CAJVCH010014876">
    <property type="protein sequence ID" value="CAG7678337.1"/>
    <property type="molecule type" value="Genomic_DNA"/>
</dbReference>
<evidence type="ECO:0000259" key="2">
    <source>
        <dbReference type="Pfam" id="PF16033"/>
    </source>
</evidence>
<dbReference type="Pfam" id="PF16033">
    <property type="entry name" value="DUF4789"/>
    <property type="match status" value="1"/>
</dbReference>
<organism evidence="3 4">
    <name type="scientific">Allacma fusca</name>
    <dbReference type="NCBI Taxonomy" id="39272"/>
    <lineage>
        <taxon>Eukaryota</taxon>
        <taxon>Metazoa</taxon>
        <taxon>Ecdysozoa</taxon>
        <taxon>Arthropoda</taxon>
        <taxon>Hexapoda</taxon>
        <taxon>Collembola</taxon>
        <taxon>Symphypleona</taxon>
        <taxon>Sminthuridae</taxon>
        <taxon>Allacma</taxon>
    </lineage>
</organism>
<sequence length="264" mass="29655">MKQSFILPILLLVTFYFVNTTRITVSVIRRGKALKKPSKLCPKDGPGWAYHNQTGKCYKTDEQGPCDTLMKFSQNVTSPDYGICECNFYKQCGRPVVHWQQTGKCYFVNDQGPCAQNEWLTLKEDKTPVCSPNNCQVEQSQNPSNGSAFWVSENGTCYRTTTRGYCEDGTARLFFKWQDYKATCNYQLVCGTIGAVDLAKFIKDWQLMQQGSQSSKGQTLYTAQLTHTMKKASPTSSTNSTMTTNNNNNSTTPITTPHLNVTQS</sequence>